<keyword evidence="2" id="KW-1185">Reference proteome</keyword>
<comment type="caution">
    <text evidence="1">The sequence shown here is derived from an EMBL/GenBank/DDBJ whole genome shotgun (WGS) entry which is preliminary data.</text>
</comment>
<keyword evidence="1" id="KW-0540">Nuclease</keyword>
<dbReference type="EMBL" id="WHOR01000481">
    <property type="protein sequence ID" value="NUB23205.1"/>
    <property type="molecule type" value="Genomic_DNA"/>
</dbReference>
<proteinExistence type="predicted"/>
<dbReference type="Proteomes" id="UP000639419">
    <property type="component" value="Unassembled WGS sequence"/>
</dbReference>
<gene>
    <name evidence="1" type="ORF">GBZ26_29255</name>
</gene>
<feature type="non-terminal residue" evidence="1">
    <location>
        <position position="56"/>
    </location>
</feature>
<keyword evidence="1" id="KW-0255">Endonuclease</keyword>
<evidence type="ECO:0000313" key="1">
    <source>
        <dbReference type="EMBL" id="NUB23205.1"/>
    </source>
</evidence>
<accession>A0ABX2LCY7</accession>
<protein>
    <submittedName>
        <fullName evidence="1">HNH endonuclease</fullName>
    </submittedName>
</protein>
<sequence length="56" mass="5958">MARRRSGAPRGGRRGRPLTLGGLVAVLLVLAAVYAAERFHLVPPGTLDSIFGEEKT</sequence>
<dbReference type="GO" id="GO:0004519">
    <property type="term" value="F:endonuclease activity"/>
    <property type="evidence" value="ECO:0007669"/>
    <property type="project" value="UniProtKB-KW"/>
</dbReference>
<reference evidence="1 2" key="1">
    <citation type="submission" date="2019-10" db="EMBL/GenBank/DDBJ databases">
        <title>Genome sequence of Azospirillum formosense CC-Nfb-7.</title>
        <authorList>
            <person name="Ambrosini A."/>
            <person name="Sant'Anna F.H."/>
            <person name="Cassan F.D."/>
            <person name="Souza E.M."/>
            <person name="Passaglia L.M.P."/>
        </authorList>
    </citation>
    <scope>NUCLEOTIDE SEQUENCE [LARGE SCALE GENOMIC DNA]</scope>
    <source>
        <strain evidence="1 2">CC-NFb-7</strain>
    </source>
</reference>
<keyword evidence="1" id="KW-0378">Hydrolase</keyword>
<organism evidence="1 2">
    <name type="scientific">Azospirillum formosense</name>
    <dbReference type="NCBI Taxonomy" id="861533"/>
    <lineage>
        <taxon>Bacteria</taxon>
        <taxon>Pseudomonadati</taxon>
        <taxon>Pseudomonadota</taxon>
        <taxon>Alphaproteobacteria</taxon>
        <taxon>Rhodospirillales</taxon>
        <taxon>Azospirillaceae</taxon>
        <taxon>Azospirillum</taxon>
    </lineage>
</organism>
<name>A0ABX2LCY7_9PROT</name>
<evidence type="ECO:0000313" key="2">
    <source>
        <dbReference type="Proteomes" id="UP000639419"/>
    </source>
</evidence>